<gene>
    <name evidence="8" type="ORF">CYLTODRAFT_388231</name>
</gene>
<dbReference type="AlphaFoldDB" id="A0A0D7BRB0"/>
<evidence type="ECO:0000256" key="6">
    <source>
        <dbReference type="PIRSR" id="PIRSR604254-1"/>
    </source>
</evidence>
<dbReference type="OrthoDB" id="529367at2759"/>
<feature type="transmembrane region" description="Helical" evidence="7">
    <location>
        <begin position="205"/>
        <end position="226"/>
    </location>
</feature>
<dbReference type="Proteomes" id="UP000054007">
    <property type="component" value="Unassembled WGS sequence"/>
</dbReference>
<proteinExistence type="inferred from homology"/>
<evidence type="ECO:0000256" key="1">
    <source>
        <dbReference type="ARBA" id="ARBA00004141"/>
    </source>
</evidence>
<dbReference type="STRING" id="1314674.A0A0D7BRB0"/>
<dbReference type="GO" id="GO:0016020">
    <property type="term" value="C:membrane"/>
    <property type="evidence" value="ECO:0007669"/>
    <property type="project" value="UniProtKB-SubCell"/>
</dbReference>
<feature type="binding site" evidence="6">
    <location>
        <position position="280"/>
    </location>
    <ligand>
        <name>Zn(2+)</name>
        <dbReference type="ChEBI" id="CHEBI:29105"/>
    </ligand>
</feature>
<evidence type="ECO:0000256" key="4">
    <source>
        <dbReference type="ARBA" id="ARBA00022989"/>
    </source>
</evidence>
<dbReference type="Pfam" id="PF03006">
    <property type="entry name" value="HlyIII"/>
    <property type="match status" value="1"/>
</dbReference>
<keyword evidence="5 7" id="KW-0472">Membrane</keyword>
<dbReference type="EMBL" id="KN880441">
    <property type="protein sequence ID" value="KIY72679.1"/>
    <property type="molecule type" value="Genomic_DNA"/>
</dbReference>
<keyword evidence="6" id="KW-0479">Metal-binding</keyword>
<dbReference type="GO" id="GO:0038023">
    <property type="term" value="F:signaling receptor activity"/>
    <property type="evidence" value="ECO:0007669"/>
    <property type="project" value="TreeGrafter"/>
</dbReference>
<feature type="transmembrane region" description="Helical" evidence="7">
    <location>
        <begin position="110"/>
        <end position="131"/>
    </location>
</feature>
<protein>
    <submittedName>
        <fullName evidence="8">HlyIII-domain-containing protein</fullName>
    </submittedName>
</protein>
<dbReference type="GO" id="GO:0046872">
    <property type="term" value="F:metal ion binding"/>
    <property type="evidence" value="ECO:0007669"/>
    <property type="project" value="UniProtKB-KW"/>
</dbReference>
<evidence type="ECO:0000256" key="7">
    <source>
        <dbReference type="SAM" id="Phobius"/>
    </source>
</evidence>
<organism evidence="8 9">
    <name type="scientific">Cylindrobasidium torrendii FP15055 ss-10</name>
    <dbReference type="NCBI Taxonomy" id="1314674"/>
    <lineage>
        <taxon>Eukaryota</taxon>
        <taxon>Fungi</taxon>
        <taxon>Dikarya</taxon>
        <taxon>Basidiomycota</taxon>
        <taxon>Agaricomycotina</taxon>
        <taxon>Agaricomycetes</taxon>
        <taxon>Agaricomycetidae</taxon>
        <taxon>Agaricales</taxon>
        <taxon>Marasmiineae</taxon>
        <taxon>Physalacriaceae</taxon>
        <taxon>Cylindrobasidium</taxon>
    </lineage>
</organism>
<keyword evidence="4 7" id="KW-1133">Transmembrane helix</keyword>
<name>A0A0D7BRB0_9AGAR</name>
<dbReference type="PANTHER" id="PTHR20855:SF52">
    <property type="entry name" value="ADIPONECTIN RECEPTOR PROTEIN"/>
    <property type="match status" value="1"/>
</dbReference>
<dbReference type="GO" id="GO:0006882">
    <property type="term" value="P:intracellular zinc ion homeostasis"/>
    <property type="evidence" value="ECO:0007669"/>
    <property type="project" value="TreeGrafter"/>
</dbReference>
<feature type="transmembrane region" description="Helical" evidence="7">
    <location>
        <begin position="143"/>
        <end position="167"/>
    </location>
</feature>
<keyword evidence="3 7" id="KW-0812">Transmembrane</keyword>
<feature type="transmembrane region" description="Helical" evidence="7">
    <location>
        <begin position="80"/>
        <end position="98"/>
    </location>
</feature>
<dbReference type="PANTHER" id="PTHR20855">
    <property type="entry name" value="ADIPOR/PROGESTIN RECEPTOR-RELATED"/>
    <property type="match status" value="1"/>
</dbReference>
<evidence type="ECO:0000256" key="5">
    <source>
        <dbReference type="ARBA" id="ARBA00023136"/>
    </source>
</evidence>
<sequence length="310" mass="34847">MDAPKTIRRRLSKASHAVSDHVPDLAQLSKTLHWDDLEDWMRDNEYIRSGYRRAQNHWKGTFQSVFGYLHNETVNIHSHLWGAVLFIYLMLTVYSSHIQAYPTATWADMFIFQAFLVSAVICLGMSAFFHTSTCHSHQVAVRCVALDYTGIITLILGSMYGSIYYGFFCHPQYQMVYIGILTCAGLGASVVVLQPEYAKASHRGLRTSIFVGLGLTGAIPVAHTLYTHGFSRLMHDMGAKWLLASAALYLVGASLYANRIPERLAPGRFDYFFSSHQIFHVCVVLAALAHFMHISTGLDYWHSQHDSCGA</sequence>
<feature type="binding site" evidence="6">
    <location>
        <position position="276"/>
    </location>
    <ligand>
        <name>Zn(2+)</name>
        <dbReference type="ChEBI" id="CHEBI:29105"/>
    </ligand>
</feature>
<keyword evidence="6" id="KW-0862">Zinc</keyword>
<reference evidence="8 9" key="1">
    <citation type="journal article" date="2015" name="Fungal Genet. Biol.">
        <title>Evolution of novel wood decay mechanisms in Agaricales revealed by the genome sequences of Fistulina hepatica and Cylindrobasidium torrendii.</title>
        <authorList>
            <person name="Floudas D."/>
            <person name="Held B.W."/>
            <person name="Riley R."/>
            <person name="Nagy L.G."/>
            <person name="Koehler G."/>
            <person name="Ransdell A.S."/>
            <person name="Younus H."/>
            <person name="Chow J."/>
            <person name="Chiniquy J."/>
            <person name="Lipzen A."/>
            <person name="Tritt A."/>
            <person name="Sun H."/>
            <person name="Haridas S."/>
            <person name="LaButti K."/>
            <person name="Ohm R.A."/>
            <person name="Kues U."/>
            <person name="Blanchette R.A."/>
            <person name="Grigoriev I.V."/>
            <person name="Minto R.E."/>
            <person name="Hibbett D.S."/>
        </authorList>
    </citation>
    <scope>NUCLEOTIDE SEQUENCE [LARGE SCALE GENOMIC DNA]</scope>
    <source>
        <strain evidence="8 9">FP15055 ss-10</strain>
    </source>
</reference>
<feature type="transmembrane region" description="Helical" evidence="7">
    <location>
        <begin position="238"/>
        <end position="257"/>
    </location>
</feature>
<feature type="transmembrane region" description="Helical" evidence="7">
    <location>
        <begin position="278"/>
        <end position="296"/>
    </location>
</feature>
<accession>A0A0D7BRB0</accession>
<feature type="transmembrane region" description="Helical" evidence="7">
    <location>
        <begin position="173"/>
        <end position="193"/>
    </location>
</feature>
<keyword evidence="9" id="KW-1185">Reference proteome</keyword>
<dbReference type="InterPro" id="IPR004254">
    <property type="entry name" value="AdipoR/HlyIII-related"/>
</dbReference>
<evidence type="ECO:0000313" key="8">
    <source>
        <dbReference type="EMBL" id="KIY72679.1"/>
    </source>
</evidence>
<comment type="subcellular location">
    <subcellularLocation>
        <location evidence="1">Membrane</location>
        <topology evidence="1">Multi-pass membrane protein</topology>
    </subcellularLocation>
</comment>
<feature type="binding site" evidence="6">
    <location>
        <position position="130"/>
    </location>
    <ligand>
        <name>Zn(2+)</name>
        <dbReference type="ChEBI" id="CHEBI:29105"/>
    </ligand>
</feature>
<comment type="similarity">
    <text evidence="2">Belongs to the ADIPOR family.</text>
</comment>
<evidence type="ECO:0000256" key="2">
    <source>
        <dbReference type="ARBA" id="ARBA00007018"/>
    </source>
</evidence>
<evidence type="ECO:0000313" key="9">
    <source>
        <dbReference type="Proteomes" id="UP000054007"/>
    </source>
</evidence>
<evidence type="ECO:0000256" key="3">
    <source>
        <dbReference type="ARBA" id="ARBA00022692"/>
    </source>
</evidence>